<evidence type="ECO:0000259" key="3">
    <source>
        <dbReference type="Pfam" id="PF00931"/>
    </source>
</evidence>
<dbReference type="InterPro" id="IPR002182">
    <property type="entry name" value="NB-ARC"/>
</dbReference>
<accession>A0A3B6SRA8</accession>
<keyword evidence="1" id="KW-0677">Repeat</keyword>
<name>A0A3B6SRA8_WHEAT</name>
<reference evidence="4" key="2">
    <citation type="submission" date="2018-10" db="UniProtKB">
        <authorList>
            <consortium name="EnsemblPlants"/>
        </authorList>
    </citation>
    <scope>IDENTIFICATION</scope>
</reference>
<sequence length="617" mass="70889">MWVKQVRDVAYNVEDTLQDFAVLLDRHRKSWWRIPRTLLDRRHVAKQMKELKDDVEDVRQRSMRYHLIKGSGSGSKPAATGGQSAVLGETMSGIEESRRQREKSKVNLVRLLNKRDNNNLKVIGVWGTSTVDFEIEGSTSIIKRAYDHLKRHDKFNCCAFIRLMSAFNPMGFIQNIIRQLYVSLLQESKQSEQASMEAQILRRMRVNKEEEDDLIDEFKGYLKEKSYLVVLTDVSSIKQWDQIKILFPHNKRGSRIMVFTPQVEVATLCVGHESLEPEHKQLSSDETLYAFYEKGYPEEEISPEPMPSPNATTSGTNNSMDRNSITRIDTMVFAALEESQLIGRVNERSEIIELVSNKHGQELQVMSLWGMGGLGKTTLFRDIYQSQEISQMFEARACATVMRPFNCEELLRSLAMQFGNVTDLRGYLDGKKYLIVLDDISSAAEFNAIIQHFPKTAGSCIIVTTREESIAKHCSNVEGNARKLSTLNYDDAHILLMRKVFKETVNLDDELVEQEELILKKCKGLPLAIVAIGGFLANQPKTALEWRKFNQHLSTELEMNPELETIRAVLLKSYDGLPYHLKSCFLYLDIFPEDHEVSKRRLVRRWIAEGYSREMRG</sequence>
<dbReference type="OrthoDB" id="675227at2759"/>
<proteinExistence type="predicted"/>
<dbReference type="InterPro" id="IPR027417">
    <property type="entry name" value="P-loop_NTPase"/>
</dbReference>
<dbReference type="InterPro" id="IPR036388">
    <property type="entry name" value="WH-like_DNA-bd_sf"/>
</dbReference>
<feature type="region of interest" description="Disordered" evidence="2">
    <location>
        <begin position="298"/>
        <end position="322"/>
    </location>
</feature>
<feature type="domain" description="NB-ARC" evidence="3">
    <location>
        <begin position="111"/>
        <end position="297"/>
    </location>
</feature>
<dbReference type="Proteomes" id="UP000019116">
    <property type="component" value="Chromosome 7B"/>
</dbReference>
<keyword evidence="5" id="KW-1185">Reference proteome</keyword>
<dbReference type="SMR" id="A0A3B6SRA8"/>
<evidence type="ECO:0000256" key="2">
    <source>
        <dbReference type="SAM" id="MobiDB-lite"/>
    </source>
</evidence>
<feature type="compositionally biased region" description="Polar residues" evidence="2">
    <location>
        <begin position="310"/>
        <end position="322"/>
    </location>
</feature>
<reference evidence="4" key="1">
    <citation type="submission" date="2018-08" db="EMBL/GenBank/DDBJ databases">
        <authorList>
            <person name="Rossello M."/>
        </authorList>
    </citation>
    <scope>NUCLEOTIDE SEQUENCE [LARGE SCALE GENOMIC DNA]</scope>
    <source>
        <strain evidence="4">cv. Chinese Spring</strain>
    </source>
</reference>
<feature type="domain" description="NB-ARC" evidence="3">
    <location>
        <begin position="360"/>
        <end position="505"/>
    </location>
</feature>
<dbReference type="Gene3D" id="1.10.10.10">
    <property type="entry name" value="Winged helix-like DNA-binding domain superfamily/Winged helix DNA-binding domain"/>
    <property type="match status" value="1"/>
</dbReference>
<dbReference type="PANTHER" id="PTHR23155">
    <property type="entry name" value="DISEASE RESISTANCE PROTEIN RP"/>
    <property type="match status" value="1"/>
</dbReference>
<evidence type="ECO:0000313" key="5">
    <source>
        <dbReference type="Proteomes" id="UP000019116"/>
    </source>
</evidence>
<dbReference type="Gramene" id="TraesCS7B03G1312400.1">
    <property type="protein sequence ID" value="TraesCS7B03G1312400.1.CDS"/>
    <property type="gene ID" value="TraesCS7B03G1312400"/>
</dbReference>
<dbReference type="GO" id="GO:0006952">
    <property type="term" value="P:defense response"/>
    <property type="evidence" value="ECO:0007669"/>
    <property type="project" value="InterPro"/>
</dbReference>
<dbReference type="InterPro" id="IPR042197">
    <property type="entry name" value="Apaf_helical"/>
</dbReference>
<evidence type="ECO:0000313" key="4">
    <source>
        <dbReference type="EnsemblPlants" id="TraesCS7B02G501600.1"/>
    </source>
</evidence>
<dbReference type="GO" id="GO:0043531">
    <property type="term" value="F:ADP binding"/>
    <property type="evidence" value="ECO:0007669"/>
    <property type="project" value="InterPro"/>
</dbReference>
<evidence type="ECO:0000256" key="1">
    <source>
        <dbReference type="ARBA" id="ARBA00022737"/>
    </source>
</evidence>
<protein>
    <recommendedName>
        <fullName evidence="3">NB-ARC domain-containing protein</fullName>
    </recommendedName>
</protein>
<dbReference type="EnsemblPlants" id="TraesCS7B02G501600.1">
    <property type="protein sequence ID" value="TraesCS7B02G501600.1"/>
    <property type="gene ID" value="TraesCS7B02G501600"/>
</dbReference>
<dbReference type="SUPFAM" id="SSF52540">
    <property type="entry name" value="P-loop containing nucleoside triphosphate hydrolases"/>
    <property type="match status" value="2"/>
</dbReference>
<organism evidence="4">
    <name type="scientific">Triticum aestivum</name>
    <name type="common">Wheat</name>
    <dbReference type="NCBI Taxonomy" id="4565"/>
    <lineage>
        <taxon>Eukaryota</taxon>
        <taxon>Viridiplantae</taxon>
        <taxon>Streptophyta</taxon>
        <taxon>Embryophyta</taxon>
        <taxon>Tracheophyta</taxon>
        <taxon>Spermatophyta</taxon>
        <taxon>Magnoliopsida</taxon>
        <taxon>Liliopsida</taxon>
        <taxon>Poales</taxon>
        <taxon>Poaceae</taxon>
        <taxon>BOP clade</taxon>
        <taxon>Pooideae</taxon>
        <taxon>Triticodae</taxon>
        <taxon>Triticeae</taxon>
        <taxon>Triticinae</taxon>
        <taxon>Triticum</taxon>
    </lineage>
</organism>
<dbReference type="Gene3D" id="3.40.50.300">
    <property type="entry name" value="P-loop containing nucleotide triphosphate hydrolases"/>
    <property type="match status" value="2"/>
</dbReference>
<dbReference type="PANTHER" id="PTHR23155:SF1114">
    <property type="entry name" value="OS02G0475500 PROTEIN"/>
    <property type="match status" value="1"/>
</dbReference>
<dbReference type="Gene3D" id="1.10.8.430">
    <property type="entry name" value="Helical domain of apoptotic protease-activating factors"/>
    <property type="match status" value="1"/>
</dbReference>
<dbReference type="AlphaFoldDB" id="A0A3B6SRA8"/>
<dbReference type="OMA" id="NCCAFIR"/>
<dbReference type="Pfam" id="PF00931">
    <property type="entry name" value="NB-ARC"/>
    <property type="match status" value="2"/>
</dbReference>
<dbReference type="PRINTS" id="PR00364">
    <property type="entry name" value="DISEASERSIST"/>
</dbReference>
<dbReference type="InterPro" id="IPR044974">
    <property type="entry name" value="Disease_R_plants"/>
</dbReference>
<dbReference type="Gramene" id="TraesCS7B02G501600.1">
    <property type="protein sequence ID" value="TraesCS7B02G501600.1"/>
    <property type="gene ID" value="TraesCS7B02G501600"/>
</dbReference>